<dbReference type="InterPro" id="IPR015943">
    <property type="entry name" value="WD40/YVTN_repeat-like_dom_sf"/>
</dbReference>
<dbReference type="Pfam" id="PF20703">
    <property type="entry name" value="nSTAND1"/>
    <property type="match status" value="1"/>
</dbReference>
<dbReference type="PANTHER" id="PTHR19848">
    <property type="entry name" value="WD40 REPEAT PROTEIN"/>
    <property type="match status" value="1"/>
</dbReference>
<dbReference type="InterPro" id="IPR036322">
    <property type="entry name" value="WD40_repeat_dom_sf"/>
</dbReference>
<dbReference type="GeneID" id="69810867"/>
<evidence type="ECO:0000256" key="1">
    <source>
        <dbReference type="ARBA" id="ARBA00022574"/>
    </source>
</evidence>
<evidence type="ECO:0000256" key="4">
    <source>
        <dbReference type="SAM" id="Phobius"/>
    </source>
</evidence>
<evidence type="ECO:0000313" key="8">
    <source>
        <dbReference type="Proteomes" id="UP001272987"/>
    </source>
</evidence>
<evidence type="ECO:0000256" key="3">
    <source>
        <dbReference type="PROSITE-ProRule" id="PRU00221"/>
    </source>
</evidence>
<accession>A0AAP6BJZ4</accession>
<keyword evidence="1 3" id="KW-0853">WD repeat</keyword>
<dbReference type="SUPFAM" id="SSF50978">
    <property type="entry name" value="WD40 repeat-like"/>
    <property type="match status" value="1"/>
</dbReference>
<protein>
    <recommendedName>
        <fullName evidence="5">Novel STAND NTPase 1 domain-containing protein</fullName>
    </recommendedName>
</protein>
<feature type="repeat" description="WD" evidence="3">
    <location>
        <begin position="1205"/>
        <end position="1245"/>
    </location>
</feature>
<keyword evidence="4" id="KW-0812">Transmembrane</keyword>
<dbReference type="InterPro" id="IPR049052">
    <property type="entry name" value="nSTAND1"/>
</dbReference>
<dbReference type="CDD" id="cd00200">
    <property type="entry name" value="WD40"/>
    <property type="match status" value="1"/>
</dbReference>
<keyword evidence="4" id="KW-0472">Membrane</keyword>
<dbReference type="PROSITE" id="PS50294">
    <property type="entry name" value="WD_REPEATS_REGION"/>
    <property type="match status" value="5"/>
</dbReference>
<keyword evidence="2" id="KW-0677">Repeat</keyword>
<dbReference type="PANTHER" id="PTHR19848:SF8">
    <property type="entry name" value="F-BOX AND WD REPEAT DOMAIN CONTAINING 7"/>
    <property type="match status" value="1"/>
</dbReference>
<dbReference type="InterPro" id="IPR027417">
    <property type="entry name" value="P-loop_NTPase"/>
</dbReference>
<feature type="repeat" description="WD" evidence="3">
    <location>
        <begin position="1166"/>
        <end position="1191"/>
    </location>
</feature>
<comment type="caution">
    <text evidence="6">The sequence shown here is derived from an EMBL/GenBank/DDBJ whole genome shotgun (WGS) entry which is preliminary data.</text>
</comment>
<dbReference type="InterPro" id="IPR011047">
    <property type="entry name" value="Quinoprotein_ADH-like_sf"/>
</dbReference>
<feature type="repeat" description="WD" evidence="3">
    <location>
        <begin position="971"/>
        <end position="1013"/>
    </location>
</feature>
<dbReference type="PROSITE" id="PS50082">
    <property type="entry name" value="WD_REPEATS_2"/>
    <property type="match status" value="7"/>
</dbReference>
<keyword evidence="4" id="KW-1133">Transmembrane helix</keyword>
<dbReference type="Pfam" id="PF00400">
    <property type="entry name" value="WD40"/>
    <property type="match status" value="6"/>
</dbReference>
<feature type="repeat" description="WD" evidence="3">
    <location>
        <begin position="1114"/>
        <end position="1148"/>
    </location>
</feature>
<reference evidence="6 8" key="1">
    <citation type="journal article" date="2023" name="Microb. Genom.">
        <title>Mesoterricola silvestris gen. nov., sp. nov., Mesoterricola sediminis sp. nov., Geothrix oryzae sp. nov., Geothrix edaphica sp. nov., Geothrix rubra sp. nov., and Geothrix limicola sp. nov., six novel members of Acidobacteriota isolated from soils.</title>
        <authorList>
            <person name="Weisberg A.J."/>
            <person name="Pearce E."/>
            <person name="Kramer C.G."/>
            <person name="Chang J.H."/>
            <person name="Clarke C.R."/>
        </authorList>
    </citation>
    <scope>NUCLEOTIDE SEQUENCE</scope>
    <source>
        <strain evidence="7 8">NB05-1H</strain>
        <strain evidence="6">NRRL_B-16521</strain>
    </source>
</reference>
<name>A0AAP6BJZ4_9ACTN</name>
<dbReference type="Gene3D" id="2.130.10.10">
    <property type="entry name" value="YVTN repeat-like/Quinoprotein amine dehydrogenase"/>
    <property type="match status" value="5"/>
</dbReference>
<dbReference type="PROSITE" id="PS00678">
    <property type="entry name" value="WD_REPEATS_1"/>
    <property type="match status" value="2"/>
</dbReference>
<dbReference type="EMBL" id="JARAWP010000015">
    <property type="protein sequence ID" value="MDX3021273.1"/>
    <property type="molecule type" value="Genomic_DNA"/>
</dbReference>
<evidence type="ECO:0000313" key="9">
    <source>
        <dbReference type="Proteomes" id="UP001282288"/>
    </source>
</evidence>
<dbReference type="SUPFAM" id="SSF50998">
    <property type="entry name" value="Quinoprotein alcohol dehydrogenase-like"/>
    <property type="match status" value="1"/>
</dbReference>
<evidence type="ECO:0000259" key="5">
    <source>
        <dbReference type="Pfam" id="PF20703"/>
    </source>
</evidence>
<feature type="repeat" description="WD" evidence="3">
    <location>
        <begin position="852"/>
        <end position="886"/>
    </location>
</feature>
<organism evidence="6 9">
    <name type="scientific">Streptomyces acidiscabies</name>
    <dbReference type="NCBI Taxonomy" id="42234"/>
    <lineage>
        <taxon>Bacteria</taxon>
        <taxon>Bacillati</taxon>
        <taxon>Actinomycetota</taxon>
        <taxon>Actinomycetes</taxon>
        <taxon>Kitasatosporales</taxon>
        <taxon>Streptomycetaceae</taxon>
        <taxon>Streptomyces</taxon>
    </lineage>
</organism>
<feature type="domain" description="Novel STAND NTPase 1" evidence="5">
    <location>
        <begin position="52"/>
        <end position="455"/>
    </location>
</feature>
<proteinExistence type="predicted"/>
<gene>
    <name evidence="6" type="ORF">PV399_41295</name>
    <name evidence="7" type="ORF">PV666_25765</name>
</gene>
<dbReference type="InterPro" id="IPR019775">
    <property type="entry name" value="WD40_repeat_CS"/>
</dbReference>
<keyword evidence="8" id="KW-1185">Reference proteome</keyword>
<dbReference type="SUPFAM" id="SSF52540">
    <property type="entry name" value="P-loop containing nucleoside triphosphate hydrolases"/>
    <property type="match status" value="1"/>
</dbReference>
<feature type="transmembrane region" description="Helical" evidence="4">
    <location>
        <begin position="505"/>
        <end position="525"/>
    </location>
</feature>
<dbReference type="SMART" id="SM00320">
    <property type="entry name" value="WD40"/>
    <property type="match status" value="12"/>
</dbReference>
<dbReference type="InterPro" id="IPR001680">
    <property type="entry name" value="WD40_rpt"/>
</dbReference>
<dbReference type="EMBL" id="JARAWC010000051">
    <property type="protein sequence ID" value="MDX2966098.1"/>
    <property type="molecule type" value="Genomic_DNA"/>
</dbReference>
<feature type="repeat" description="WD" evidence="3">
    <location>
        <begin position="891"/>
        <end position="924"/>
    </location>
</feature>
<dbReference type="Proteomes" id="UP001282288">
    <property type="component" value="Unassembled WGS sequence"/>
</dbReference>
<evidence type="ECO:0000256" key="2">
    <source>
        <dbReference type="ARBA" id="ARBA00022737"/>
    </source>
</evidence>
<sequence>MTDRQESVALTLTAWATGDSRVLQAAGDIFVYQYGDGTTAYDDTPSAVTECPYPGLKAFDRESARWFFGRKKLVAELGETLKRCLDEGTPAAVVAPSGAGKSSLLRAGLLPELTKGQMLPGSQCWPQLLLKPTDDPVGQLAEASARLTGAEPAHVRAALDNGPATYRELLRTSLQLPPGARVVIVVDQLEELFTHCRDESARTRFVDALAALTPLALVVYGLRADRYGDCAPYPHLRAALRNDVIVGAMTDDEVRAAIEGPVSRVPGLSIDPQLADVIVRDLRAGAPQRDAYPPGRLPFLSQALHSTWQQRTGDRLTVAAYRAAGGIDDAVNAAAERVYKNLTDTQKDVARGLFTGLVRVDERGATTFRRRTRRELLQEARDPAQVPLVVDAFTEARLLTQGGGRHRDGTVEITHEALLRGWKTLDEWIAPSSKTSLVRQEVWEAAVRWSDGEHRDKDALFRGDRLNHARSWAAVADPADVTPLAAAFLHASGAQQRRTRRLRRGAVAVVSVLALIASALAVYALDRRREAVEQRDEAIFNRVTAEADRLRGTDSALAAQLDLAAYDMRPTDTLRTHLLAESGAILPQTLPGRYGLVHTVAFGPGGRLMTATSAPTDSLGRLRLWNVPRTTVPTLLTGDIRAGTATGGIQPLVYDKRNNLMVWGSSDGLIRVLDLSDPARPQPLSAPVRVSPHGTVGSLALSADGRTLAVAVTTTGTATPGVSASMTGEVELWSLADPRAPHRLSRALNTSGQGIGSVALTPDGKVLVAGGGTAQGGQGAALLKLWDVSDPTRPKPLPDPKGGHAFVINQVAISPDGHTLATASSDYRVLLWNLTDPRRLTTVNQLMLNSVVNSVAFSPDGQLLATGDTSGGVNLWNVRVPARARVITPTLRGHSGMASTLAFGPDSRTVVSGGADGLVRLWRLPPALVIGDEVLALAATPDGRRIAVATGSRVTLWDVSAPDRFVRLGELPALTGSVNALAFRPGPQQVLATGEFTGAVRLWDVTSPARPTSLGPALTGAGDPVSALAFAADGTTLTAGYLEVRNRYAGGLRAWNTTNPAQATALGGNIGGITLPVRALAADPANDKMYSGDMIGLLRSWRTGPGKAPVMTGYALNAQIVYAITLSRDGRLLATAGGDSRLHLWDVSGTGAPRQTGGPLTAGAILNSADFSPDGHLLASGDAGGEIRLWNTADPAHPALYGAPVPGHIGSVSGLRFLPGGALVSTGSDGTVRLWQTDVARARAQICAATHTALTKETWHDHISANLPYDPPCA</sequence>
<dbReference type="AlphaFoldDB" id="A0AAP6BJZ4"/>
<feature type="repeat" description="WD" evidence="3">
    <location>
        <begin position="801"/>
        <end position="842"/>
    </location>
</feature>
<evidence type="ECO:0000313" key="6">
    <source>
        <dbReference type="EMBL" id="MDX2966098.1"/>
    </source>
</evidence>
<dbReference type="Proteomes" id="UP001272987">
    <property type="component" value="Unassembled WGS sequence"/>
</dbReference>
<dbReference type="RefSeq" id="WP_010350011.1">
    <property type="nucleotide sequence ID" value="NZ_BCMK01000038.1"/>
</dbReference>
<evidence type="ECO:0000313" key="7">
    <source>
        <dbReference type="EMBL" id="MDX3021273.1"/>
    </source>
</evidence>